<feature type="signal peptide" evidence="2">
    <location>
        <begin position="1"/>
        <end position="29"/>
    </location>
</feature>
<keyword evidence="5" id="KW-1185">Reference proteome</keyword>
<dbReference type="Pfam" id="PF01882">
    <property type="entry name" value="DUF58"/>
    <property type="match status" value="1"/>
</dbReference>
<proteinExistence type="predicted"/>
<sequence>MLRAWLLWLLAAACCALAFAFTHAGAALAALCVPVLAALAGFVVLRCSRLPALSLRLPAGGRKDGMIAGEIVASRRAPGRVLCRIEVRNDLTGETTEFFAEERFSFRAEHCGRLTVRIRRAWLLGLPGLFARKIRTDAAAHVTVLPDTFPVSVHVTMPEVQSPDSDTSSPDRRGSDLTEPFRLREYAPGDSLRQIHWKLSSKLDRLVIREPGMPAARTLLVFWDRSGDAAARDAQAEAVFSVCQSLSEQGYAYQLGWPEGGTARFAEAGSTEELLRDLPLLLRGGAEPLQETGALRGFGKILYFTASPDPVWRSLTAGAEPVLLLCGVPEQPDVRCICYTKEDYAAALQQLEL</sequence>
<dbReference type="Proteomes" id="UP001491552">
    <property type="component" value="Unassembled WGS sequence"/>
</dbReference>
<dbReference type="PANTHER" id="PTHR34351:SF1">
    <property type="entry name" value="SLR1927 PROTEIN"/>
    <property type="match status" value="1"/>
</dbReference>
<dbReference type="InterPro" id="IPR002881">
    <property type="entry name" value="DUF58"/>
</dbReference>
<accession>A0ABV1G5V9</accession>
<feature type="domain" description="DUF58" evidence="3">
    <location>
        <begin position="183"/>
        <end position="243"/>
    </location>
</feature>
<protein>
    <submittedName>
        <fullName evidence="4">DUF58 domain-containing protein</fullName>
    </submittedName>
</protein>
<dbReference type="PANTHER" id="PTHR34351">
    <property type="entry name" value="SLR1927 PROTEIN-RELATED"/>
    <property type="match status" value="1"/>
</dbReference>
<reference evidence="4 5" key="1">
    <citation type="submission" date="2024-03" db="EMBL/GenBank/DDBJ databases">
        <title>Human intestinal bacterial collection.</title>
        <authorList>
            <person name="Pauvert C."/>
            <person name="Hitch T.C.A."/>
            <person name="Clavel T."/>
        </authorList>
    </citation>
    <scope>NUCLEOTIDE SEQUENCE [LARGE SCALE GENOMIC DNA]</scope>
    <source>
        <strain evidence="4 5">CLA-AA-H192</strain>
    </source>
</reference>
<organism evidence="4 5">
    <name type="scientific">Faecousia intestinalis</name>
    <dbReference type="NCBI Taxonomy" id="3133167"/>
    <lineage>
        <taxon>Bacteria</taxon>
        <taxon>Bacillati</taxon>
        <taxon>Bacillota</taxon>
        <taxon>Clostridia</taxon>
        <taxon>Eubacteriales</taxon>
        <taxon>Oscillospiraceae</taxon>
        <taxon>Faecousia</taxon>
    </lineage>
</organism>
<evidence type="ECO:0000256" key="1">
    <source>
        <dbReference type="SAM" id="MobiDB-lite"/>
    </source>
</evidence>
<evidence type="ECO:0000259" key="3">
    <source>
        <dbReference type="Pfam" id="PF01882"/>
    </source>
</evidence>
<evidence type="ECO:0000313" key="5">
    <source>
        <dbReference type="Proteomes" id="UP001491552"/>
    </source>
</evidence>
<dbReference type="EMBL" id="JBBMFF010000178">
    <property type="protein sequence ID" value="MEQ2510663.1"/>
    <property type="molecule type" value="Genomic_DNA"/>
</dbReference>
<comment type="caution">
    <text evidence="4">The sequence shown here is derived from an EMBL/GenBank/DDBJ whole genome shotgun (WGS) entry which is preliminary data.</text>
</comment>
<gene>
    <name evidence="4" type="ORF">WMO66_05280</name>
</gene>
<keyword evidence="2" id="KW-0732">Signal</keyword>
<dbReference type="RefSeq" id="WP_349135343.1">
    <property type="nucleotide sequence ID" value="NZ_JBBMFF010000178.1"/>
</dbReference>
<feature type="chain" id="PRO_5047143313" evidence="2">
    <location>
        <begin position="30"/>
        <end position="353"/>
    </location>
</feature>
<evidence type="ECO:0000313" key="4">
    <source>
        <dbReference type="EMBL" id="MEQ2510663.1"/>
    </source>
</evidence>
<evidence type="ECO:0000256" key="2">
    <source>
        <dbReference type="SAM" id="SignalP"/>
    </source>
</evidence>
<name>A0ABV1G5V9_9FIRM</name>
<feature type="compositionally biased region" description="Basic and acidic residues" evidence="1">
    <location>
        <begin position="169"/>
        <end position="180"/>
    </location>
</feature>
<feature type="region of interest" description="Disordered" evidence="1">
    <location>
        <begin position="159"/>
        <end position="180"/>
    </location>
</feature>